<evidence type="ECO:0000256" key="3">
    <source>
        <dbReference type="ARBA" id="ARBA00023163"/>
    </source>
</evidence>
<evidence type="ECO:0000313" key="6">
    <source>
        <dbReference type="Proteomes" id="UP001160625"/>
    </source>
</evidence>
<evidence type="ECO:0000256" key="2">
    <source>
        <dbReference type="ARBA" id="ARBA00023125"/>
    </source>
</evidence>
<proteinExistence type="predicted"/>
<dbReference type="RefSeq" id="WP_281045781.1">
    <property type="nucleotide sequence ID" value="NZ_JARYGZ010000003.1"/>
</dbReference>
<keyword evidence="6" id="KW-1185">Reference proteome</keyword>
<name>A0ABT6N5N4_9SPHN</name>
<evidence type="ECO:0000313" key="5">
    <source>
        <dbReference type="EMBL" id="MDH7640416.1"/>
    </source>
</evidence>
<dbReference type="PROSITE" id="PS51118">
    <property type="entry name" value="HTH_HXLR"/>
    <property type="match status" value="1"/>
</dbReference>
<dbReference type="SUPFAM" id="SSF46785">
    <property type="entry name" value="Winged helix' DNA-binding domain"/>
    <property type="match status" value="1"/>
</dbReference>
<dbReference type="Proteomes" id="UP001160625">
    <property type="component" value="Unassembled WGS sequence"/>
</dbReference>
<protein>
    <submittedName>
        <fullName evidence="5">Helix-turn-helix domain-containing protein</fullName>
    </submittedName>
</protein>
<dbReference type="InterPro" id="IPR036388">
    <property type="entry name" value="WH-like_DNA-bd_sf"/>
</dbReference>
<comment type="caution">
    <text evidence="5">The sequence shown here is derived from an EMBL/GenBank/DDBJ whole genome shotgun (WGS) entry which is preliminary data.</text>
</comment>
<keyword evidence="1" id="KW-0805">Transcription regulation</keyword>
<evidence type="ECO:0000256" key="1">
    <source>
        <dbReference type="ARBA" id="ARBA00023015"/>
    </source>
</evidence>
<gene>
    <name evidence="5" type="ORF">QGN17_16905</name>
</gene>
<dbReference type="PANTHER" id="PTHR33204:SF18">
    <property type="entry name" value="TRANSCRIPTIONAL REGULATORY PROTEIN"/>
    <property type="match status" value="1"/>
</dbReference>
<dbReference type="Pfam" id="PF01638">
    <property type="entry name" value="HxlR"/>
    <property type="match status" value="1"/>
</dbReference>
<dbReference type="Gene3D" id="1.10.10.10">
    <property type="entry name" value="Winged helix-like DNA-binding domain superfamily/Winged helix DNA-binding domain"/>
    <property type="match status" value="1"/>
</dbReference>
<dbReference type="InterPro" id="IPR036390">
    <property type="entry name" value="WH_DNA-bd_sf"/>
</dbReference>
<dbReference type="EMBL" id="JARYGZ010000003">
    <property type="protein sequence ID" value="MDH7640416.1"/>
    <property type="molecule type" value="Genomic_DNA"/>
</dbReference>
<sequence length="177" mass="19979">MARDMRSKGFDGMECSIAEVMSALGDRWGLLIMRDLLLGLTRYDDLRQSSGITNATLSDRLKSLEQTGLVERRLYQTRPDRYEYIPSARGRDIALLLQAMVQIGDTWRREQRRAPPMRFVNAVSGHPLSLTLVDQDEGASREALPISLEAGPGADALMQWRIAHGRPERIKRKAARS</sequence>
<accession>A0ABT6N5N4</accession>
<feature type="domain" description="HTH hxlR-type" evidence="4">
    <location>
        <begin position="15"/>
        <end position="112"/>
    </location>
</feature>
<reference evidence="5" key="1">
    <citation type="submission" date="2023-04" db="EMBL/GenBank/DDBJ databases">
        <title>Sphingomonas sp. MAHUQ-71 isolated from rice field.</title>
        <authorList>
            <person name="Huq M.A."/>
        </authorList>
    </citation>
    <scope>NUCLEOTIDE SEQUENCE</scope>
    <source>
        <strain evidence="5">MAHUQ-71</strain>
    </source>
</reference>
<keyword evidence="3" id="KW-0804">Transcription</keyword>
<keyword evidence="2" id="KW-0238">DNA-binding</keyword>
<evidence type="ECO:0000259" key="4">
    <source>
        <dbReference type="PROSITE" id="PS51118"/>
    </source>
</evidence>
<dbReference type="InterPro" id="IPR002577">
    <property type="entry name" value="HTH_HxlR"/>
</dbReference>
<organism evidence="5 6">
    <name type="scientific">Sphingomonas oryzagri</name>
    <dbReference type="NCBI Taxonomy" id="3042314"/>
    <lineage>
        <taxon>Bacteria</taxon>
        <taxon>Pseudomonadati</taxon>
        <taxon>Pseudomonadota</taxon>
        <taxon>Alphaproteobacteria</taxon>
        <taxon>Sphingomonadales</taxon>
        <taxon>Sphingomonadaceae</taxon>
        <taxon>Sphingomonas</taxon>
    </lineage>
</organism>
<dbReference type="PANTHER" id="PTHR33204">
    <property type="entry name" value="TRANSCRIPTIONAL REGULATOR, MARR FAMILY"/>
    <property type="match status" value="1"/>
</dbReference>